<dbReference type="GO" id="GO:0003676">
    <property type="term" value="F:nucleic acid binding"/>
    <property type="evidence" value="ECO:0007669"/>
    <property type="project" value="InterPro"/>
</dbReference>
<dbReference type="SMART" id="SM00481">
    <property type="entry name" value="POLIIIAc"/>
    <property type="match status" value="1"/>
</dbReference>
<dbReference type="InterPro" id="IPR041931">
    <property type="entry name" value="DNA_pol3_alpha_thumb_dom"/>
</dbReference>
<evidence type="ECO:0000256" key="2">
    <source>
        <dbReference type="ARBA" id="ARBA00012417"/>
    </source>
</evidence>
<dbReference type="PATRIC" id="fig|1618989.3.peg.177"/>
<evidence type="ECO:0000313" key="11">
    <source>
        <dbReference type="Proteomes" id="UP000034846"/>
    </source>
</evidence>
<dbReference type="Pfam" id="PF01336">
    <property type="entry name" value="tRNA_anti-codon"/>
    <property type="match status" value="1"/>
</dbReference>
<evidence type="ECO:0000256" key="7">
    <source>
        <dbReference type="ARBA" id="ARBA00022932"/>
    </source>
</evidence>
<dbReference type="NCBIfam" id="NF004226">
    <property type="entry name" value="PRK05673.1"/>
    <property type="match status" value="1"/>
</dbReference>
<dbReference type="SUPFAM" id="SSF89550">
    <property type="entry name" value="PHP domain-like"/>
    <property type="match status" value="1"/>
</dbReference>
<dbReference type="Gene3D" id="1.10.150.870">
    <property type="match status" value="1"/>
</dbReference>
<dbReference type="NCBIfam" id="NF005298">
    <property type="entry name" value="PRK06826.1"/>
    <property type="match status" value="1"/>
</dbReference>
<keyword evidence="4" id="KW-0808">Transferase</keyword>
<dbReference type="Pfam" id="PF17657">
    <property type="entry name" value="DNA_pol3_finger"/>
    <property type="match status" value="1"/>
</dbReference>
<organism evidence="10 11">
    <name type="scientific">Candidatus Uhrbacteria bacterium GW2011_GWD2_52_7</name>
    <dbReference type="NCBI Taxonomy" id="1618989"/>
    <lineage>
        <taxon>Bacteria</taxon>
        <taxon>Candidatus Uhriibacteriota</taxon>
    </lineage>
</organism>
<accession>A0A0G1XHZ4</accession>
<dbReference type="Pfam" id="PF07733">
    <property type="entry name" value="DNA_pol3_alpha"/>
    <property type="match status" value="1"/>
</dbReference>
<keyword evidence="7" id="KW-0239">DNA-directed DNA polymerase</keyword>
<keyword evidence="6" id="KW-0235">DNA replication</keyword>
<dbReference type="InterPro" id="IPR040982">
    <property type="entry name" value="DNA_pol3_finger"/>
</dbReference>
<evidence type="ECO:0000256" key="6">
    <source>
        <dbReference type="ARBA" id="ARBA00022705"/>
    </source>
</evidence>
<gene>
    <name evidence="10" type="ORF">UY72_C0009G0003</name>
</gene>
<dbReference type="Pfam" id="PF14579">
    <property type="entry name" value="HHH_6"/>
    <property type="match status" value="1"/>
</dbReference>
<dbReference type="GO" id="GO:0005737">
    <property type="term" value="C:cytoplasm"/>
    <property type="evidence" value="ECO:0007669"/>
    <property type="project" value="UniProtKB-SubCell"/>
</dbReference>
<evidence type="ECO:0000313" key="10">
    <source>
        <dbReference type="EMBL" id="KKW30540.1"/>
    </source>
</evidence>
<comment type="catalytic activity">
    <reaction evidence="8">
        <text>DNA(n) + a 2'-deoxyribonucleoside 5'-triphosphate = DNA(n+1) + diphosphate</text>
        <dbReference type="Rhea" id="RHEA:22508"/>
        <dbReference type="Rhea" id="RHEA-COMP:17339"/>
        <dbReference type="Rhea" id="RHEA-COMP:17340"/>
        <dbReference type="ChEBI" id="CHEBI:33019"/>
        <dbReference type="ChEBI" id="CHEBI:61560"/>
        <dbReference type="ChEBI" id="CHEBI:173112"/>
        <dbReference type="EC" id="2.7.7.7"/>
    </reaction>
</comment>
<dbReference type="GO" id="GO:0006260">
    <property type="term" value="P:DNA replication"/>
    <property type="evidence" value="ECO:0007669"/>
    <property type="project" value="UniProtKB-KW"/>
</dbReference>
<evidence type="ECO:0000256" key="1">
    <source>
        <dbReference type="ARBA" id="ARBA00004496"/>
    </source>
</evidence>
<sequence length="1183" mass="132551">MDPQDFVHLHVHSHYSLLEALPKPKALVARAKALGMKSLALTDNGALYGAVEFWKACKDNEIKPIIGCDIYVAQHGMTDRRPRIDDRPYRLVLLVQNEQGYRNLLKIVSAGFLEGFYYKPRVDKAYLRQHAEGLIALTGSVGGEIPHAIVGGEIEKAEGLIREYQDIFGKDNFFLELIHHPDMPRQVEVNDALRLLTTKTGVPLVATKNVFYLDPDDREGYEAQLCIQRGRTLEEFRRTSTDDVDLSFGTPDEMFAAFGDVSEALENTKRIADRVDFSLDLGKNYLPIFPLPEGKTDNEVMHDLCLEGLKERYGDPLSDEVMQRFEFEYSTIVRMGFSSYFLIVQDYINWAKNNGVLVGPGRGSAAGSIVAYALRITDIEPLRYGLLFERFLNPDRISMPDIDTDFADRGRGKVMDYITHKYGVDHCAGIITFGTLMPRAAVRDAARVLGLSFQEADLIAKVVPPPIQGKHTPLKAAIVEAPDLRQLYETNPMSRRVIDLAMKLEGNPRHASQHACGIVIGDKPLIERVPIQQGQREDMALVTQFSLNSAEAAGLVKMDFLGLSNLTVIEDALDIIRAVHGVEIDINTIPLDDKKTFELLGRGDTTGVFQLESDGMKRYIRDLKPSAFEDIIAMVSLYRPGPMQFIESFIRRKHGIEKVVYEHPLMENAFRETYGIPVYQEQVMQVSKDLAGFTGGEADALRKAMGKKIAELMAKMKVKFVEGAIKKGVKEDVAITIFQKLEDFAAYGFNKSHAACYALIAYRTAYLKAYYPAEFMAALMNSDSGVIDRITIEVEECQRMGLAVLPPDVNESFAGFAVVKDTNKVRWGLQAIKNVGSEIAEEIVRERKRNGEYLDLADFLARIRSSAFNRKTVEALVKSGALDRYENRTKLIGNLDTLVLYNKQVQSQQDRNQVSLFDMETSIVEHKVELRAVEEIPKSTILAWEKELLGLYVSSHPAGLFYSKFAPFIGRTADALTMDDESPVRVCGVISNLKQIFTKKKNEPMAFARIEDPSGSIEAVVFPKIYAKVRTRLQADSFVLIAGKVSVRKRDEESATVERSILVDSMIIFSEDEIPSLVAMLQQGSWSDERTGELGYGSHEVAKPTQQRPGVEGLSIVVPQRPTHDMITKLREIFRASPGRARVFLVVDSGGERRKMSTEYSVELSREVIEKVGEVVGKENVMV</sequence>
<evidence type="ECO:0000256" key="8">
    <source>
        <dbReference type="ARBA" id="ARBA00049244"/>
    </source>
</evidence>
<dbReference type="InterPro" id="IPR029460">
    <property type="entry name" value="DNAPol_HHH"/>
</dbReference>
<name>A0A0G1XHZ4_9BACT</name>
<evidence type="ECO:0000259" key="9">
    <source>
        <dbReference type="SMART" id="SM00481"/>
    </source>
</evidence>
<comment type="subcellular location">
    <subcellularLocation>
        <location evidence="1">Cytoplasm</location>
    </subcellularLocation>
</comment>
<dbReference type="GO" id="GO:0003887">
    <property type="term" value="F:DNA-directed DNA polymerase activity"/>
    <property type="evidence" value="ECO:0007669"/>
    <property type="project" value="UniProtKB-KW"/>
</dbReference>
<dbReference type="PANTHER" id="PTHR32294:SF0">
    <property type="entry name" value="DNA POLYMERASE III SUBUNIT ALPHA"/>
    <property type="match status" value="1"/>
</dbReference>
<dbReference type="GO" id="GO:0008408">
    <property type="term" value="F:3'-5' exonuclease activity"/>
    <property type="evidence" value="ECO:0007669"/>
    <property type="project" value="InterPro"/>
</dbReference>
<proteinExistence type="predicted"/>
<protein>
    <recommendedName>
        <fullName evidence="3">DNA polymerase III subunit alpha</fullName>
        <ecNumber evidence="2">2.7.7.7</ecNumber>
    </recommendedName>
</protein>
<reference evidence="10 11" key="1">
    <citation type="journal article" date="2015" name="Nature">
        <title>rRNA introns, odd ribosomes, and small enigmatic genomes across a large radiation of phyla.</title>
        <authorList>
            <person name="Brown C.T."/>
            <person name="Hug L.A."/>
            <person name="Thomas B.C."/>
            <person name="Sharon I."/>
            <person name="Castelle C.J."/>
            <person name="Singh A."/>
            <person name="Wilkins M.J."/>
            <person name="Williams K.H."/>
            <person name="Banfield J.F."/>
        </authorList>
    </citation>
    <scope>NUCLEOTIDE SEQUENCE [LARGE SCALE GENOMIC DNA]</scope>
</reference>
<evidence type="ECO:0000256" key="5">
    <source>
        <dbReference type="ARBA" id="ARBA00022695"/>
    </source>
</evidence>
<dbReference type="InterPro" id="IPR003141">
    <property type="entry name" value="Pol/His_phosphatase_N"/>
</dbReference>
<comment type="caution">
    <text evidence="10">The sequence shown here is derived from an EMBL/GenBank/DDBJ whole genome shotgun (WGS) entry which is preliminary data.</text>
</comment>
<dbReference type="InterPro" id="IPR004365">
    <property type="entry name" value="NA-bd_OB_tRNA"/>
</dbReference>
<dbReference type="Gene3D" id="1.10.10.1600">
    <property type="entry name" value="Bacterial DNA polymerase III alpha subunit, thumb domain"/>
    <property type="match status" value="1"/>
</dbReference>
<evidence type="ECO:0000256" key="3">
    <source>
        <dbReference type="ARBA" id="ARBA00019114"/>
    </source>
</evidence>
<dbReference type="Proteomes" id="UP000034846">
    <property type="component" value="Unassembled WGS sequence"/>
</dbReference>
<dbReference type="InterPro" id="IPR012340">
    <property type="entry name" value="NA-bd_OB-fold"/>
</dbReference>
<dbReference type="InterPro" id="IPR004805">
    <property type="entry name" value="DnaE2/DnaE/PolC"/>
</dbReference>
<dbReference type="Gene3D" id="3.20.20.140">
    <property type="entry name" value="Metal-dependent hydrolases"/>
    <property type="match status" value="1"/>
</dbReference>
<keyword evidence="5" id="KW-0548">Nucleotidyltransferase</keyword>
<dbReference type="CDD" id="cd04485">
    <property type="entry name" value="DnaE_OBF"/>
    <property type="match status" value="1"/>
</dbReference>
<dbReference type="NCBIfam" id="TIGR00594">
    <property type="entry name" value="polc"/>
    <property type="match status" value="1"/>
</dbReference>
<dbReference type="InterPro" id="IPR011708">
    <property type="entry name" value="DNA_pol3_alpha_NTPase_dom"/>
</dbReference>
<feature type="domain" description="Polymerase/histidinol phosphatase N-terminal" evidence="9">
    <location>
        <begin position="7"/>
        <end position="74"/>
    </location>
</feature>
<dbReference type="AlphaFoldDB" id="A0A0G1XHZ4"/>
<dbReference type="PANTHER" id="PTHR32294">
    <property type="entry name" value="DNA POLYMERASE III SUBUNIT ALPHA"/>
    <property type="match status" value="1"/>
</dbReference>
<dbReference type="InterPro" id="IPR016195">
    <property type="entry name" value="Pol/histidinol_Pase-like"/>
</dbReference>
<dbReference type="Pfam" id="PF02811">
    <property type="entry name" value="PHP"/>
    <property type="match status" value="1"/>
</dbReference>
<dbReference type="EMBL" id="LCRD01000009">
    <property type="protein sequence ID" value="KKW30540.1"/>
    <property type="molecule type" value="Genomic_DNA"/>
</dbReference>
<dbReference type="InterPro" id="IPR004013">
    <property type="entry name" value="PHP_dom"/>
</dbReference>
<dbReference type="EC" id="2.7.7.7" evidence="2"/>
<evidence type="ECO:0000256" key="4">
    <source>
        <dbReference type="ARBA" id="ARBA00022679"/>
    </source>
</evidence>
<dbReference type="Gene3D" id="2.40.50.140">
    <property type="entry name" value="Nucleic acid-binding proteins"/>
    <property type="match status" value="1"/>
</dbReference>
<dbReference type="CDD" id="cd12113">
    <property type="entry name" value="PHP_PolIIIA_DnaE3"/>
    <property type="match status" value="1"/>
</dbReference>